<dbReference type="OrthoDB" id="2470665at2759"/>
<dbReference type="InterPro" id="IPR036875">
    <property type="entry name" value="Znf_CCHC_sf"/>
</dbReference>
<keyword evidence="2" id="KW-1185">Reference proteome</keyword>
<sequence length="80" mass="9183">QVCAKENELVTMQETSIQTLAKDNILEFANPYKVVGKGKSKRTSQSKNMSQETSSKKKYKYNCRFCKEPDHNIATCPHRI</sequence>
<proteinExistence type="predicted"/>
<reference evidence="1" key="1">
    <citation type="submission" date="2021-06" db="EMBL/GenBank/DDBJ databases">
        <authorList>
            <person name="Kallberg Y."/>
            <person name="Tangrot J."/>
            <person name="Rosling A."/>
        </authorList>
    </citation>
    <scope>NUCLEOTIDE SEQUENCE</scope>
    <source>
        <strain evidence="1">FL966</strain>
    </source>
</reference>
<comment type="caution">
    <text evidence="1">The sequence shown here is derived from an EMBL/GenBank/DDBJ whole genome shotgun (WGS) entry which is preliminary data.</text>
</comment>
<dbReference type="GO" id="GO:0003676">
    <property type="term" value="F:nucleic acid binding"/>
    <property type="evidence" value="ECO:0007669"/>
    <property type="project" value="InterPro"/>
</dbReference>
<dbReference type="GO" id="GO:0008270">
    <property type="term" value="F:zinc ion binding"/>
    <property type="evidence" value="ECO:0007669"/>
    <property type="project" value="InterPro"/>
</dbReference>
<evidence type="ECO:0000313" key="2">
    <source>
        <dbReference type="Proteomes" id="UP000789759"/>
    </source>
</evidence>
<gene>
    <name evidence="1" type="ORF">CPELLU_LOCUS18772</name>
</gene>
<protein>
    <submittedName>
        <fullName evidence="1">17958_t:CDS:1</fullName>
    </submittedName>
</protein>
<name>A0A9N9K8C1_9GLOM</name>
<dbReference type="AlphaFoldDB" id="A0A9N9K8C1"/>
<feature type="non-terminal residue" evidence="1">
    <location>
        <position position="1"/>
    </location>
</feature>
<dbReference type="SUPFAM" id="SSF57756">
    <property type="entry name" value="Retrovirus zinc finger-like domains"/>
    <property type="match status" value="1"/>
</dbReference>
<dbReference type="EMBL" id="CAJVQA010039669">
    <property type="protein sequence ID" value="CAG8812264.1"/>
    <property type="molecule type" value="Genomic_DNA"/>
</dbReference>
<organism evidence="1 2">
    <name type="scientific">Cetraspora pellucida</name>
    <dbReference type="NCBI Taxonomy" id="1433469"/>
    <lineage>
        <taxon>Eukaryota</taxon>
        <taxon>Fungi</taxon>
        <taxon>Fungi incertae sedis</taxon>
        <taxon>Mucoromycota</taxon>
        <taxon>Glomeromycotina</taxon>
        <taxon>Glomeromycetes</taxon>
        <taxon>Diversisporales</taxon>
        <taxon>Gigasporaceae</taxon>
        <taxon>Cetraspora</taxon>
    </lineage>
</organism>
<evidence type="ECO:0000313" key="1">
    <source>
        <dbReference type="EMBL" id="CAG8812264.1"/>
    </source>
</evidence>
<dbReference type="Proteomes" id="UP000789759">
    <property type="component" value="Unassembled WGS sequence"/>
</dbReference>
<accession>A0A9N9K8C1</accession>